<feature type="transmembrane region" description="Helical" evidence="6">
    <location>
        <begin position="387"/>
        <end position="414"/>
    </location>
</feature>
<evidence type="ECO:0000256" key="3">
    <source>
        <dbReference type="ARBA" id="ARBA00022692"/>
    </source>
</evidence>
<proteinExistence type="predicted"/>
<keyword evidence="7" id="KW-0813">Transport</keyword>
<comment type="subcellular location">
    <subcellularLocation>
        <location evidence="1">Cell membrane</location>
        <topology evidence="1">Multi-pass membrane protein</topology>
    </subcellularLocation>
</comment>
<feature type="transmembrane region" description="Helical" evidence="6">
    <location>
        <begin position="123"/>
        <end position="145"/>
    </location>
</feature>
<gene>
    <name evidence="7" type="ORF">E5356_07300</name>
</gene>
<dbReference type="Proteomes" id="UP000305751">
    <property type="component" value="Unassembled WGS sequence"/>
</dbReference>
<evidence type="ECO:0000256" key="4">
    <source>
        <dbReference type="ARBA" id="ARBA00022989"/>
    </source>
</evidence>
<keyword evidence="2" id="KW-1003">Cell membrane</keyword>
<protein>
    <submittedName>
        <fullName evidence="7">Sugar transporter</fullName>
    </submittedName>
</protein>
<sequence length="514" mass="58418">MGESRVKKSILNAKVNGIFYFLTLAVSFVSRKVFLANLGDEFIGLTGTLNNFLSFLSLSEMGIGTAIAFNLYSPLQQGNREKVSELISLIGYFFQKVGIFVGVSALGLSFFFPLIFADTQLPYLLIFVTFYSQVCSALITYLINYRQIVLAADQRNYVVAGYTQSLFLLKILVQMILVYIYQNLYVWVLLEFLFSWLACIALNWRINVNYPWLHVDLKRGKELMKRYPEVLRSSKQVFAHSLKDFAVNRCDQLLVFLYVSLDMVAHYGNYLLIITKSVGAFNAISGSMGASIGHLVAEGDHRKIMKVFWELMTMQLLIAGMLSFGFSFFISPFIGLWLGERYILSTTILALLVVSNFLAKSLETIKSFNHAYGHYADVWSVWIEGGLFLGVTLCLAPFWGIAGVLIGRISSLVFDLLWKPYYLFSAGLRVPTHIFWSGFLRNVSAFLVSFFLVYLLYCQLDIQITSWGSWIFNAVSFTGCFVTFYLLALLAWGWGAKDLLLRIPVFRNIFRKGL</sequence>
<dbReference type="PANTHER" id="PTHR30250">
    <property type="entry name" value="PST FAMILY PREDICTED COLANIC ACID TRANSPORTER"/>
    <property type="match status" value="1"/>
</dbReference>
<dbReference type="EMBL" id="SRZA01000015">
    <property type="protein sequence ID" value="TGY06207.1"/>
    <property type="molecule type" value="Genomic_DNA"/>
</dbReference>
<feature type="transmembrane region" description="Helical" evidence="6">
    <location>
        <begin position="93"/>
        <end position="117"/>
    </location>
</feature>
<accession>A0A4S2AXE2</accession>
<dbReference type="RefSeq" id="WP_136013992.1">
    <property type="nucleotide sequence ID" value="NZ_CAJTBC010000009.1"/>
</dbReference>
<keyword evidence="7" id="KW-0762">Sugar transport</keyword>
<dbReference type="PANTHER" id="PTHR30250:SF26">
    <property type="entry name" value="PSMA PROTEIN"/>
    <property type="match status" value="1"/>
</dbReference>
<feature type="transmembrane region" description="Helical" evidence="6">
    <location>
        <begin position="184"/>
        <end position="204"/>
    </location>
</feature>
<feature type="transmembrane region" description="Helical" evidence="6">
    <location>
        <begin position="309"/>
        <end position="330"/>
    </location>
</feature>
<evidence type="ECO:0000313" key="7">
    <source>
        <dbReference type="EMBL" id="TGY06207.1"/>
    </source>
</evidence>
<feature type="transmembrane region" description="Helical" evidence="6">
    <location>
        <begin position="434"/>
        <end position="458"/>
    </location>
</feature>
<feature type="transmembrane region" description="Helical" evidence="6">
    <location>
        <begin position="12"/>
        <end position="29"/>
    </location>
</feature>
<evidence type="ECO:0000256" key="6">
    <source>
        <dbReference type="SAM" id="Phobius"/>
    </source>
</evidence>
<evidence type="ECO:0000256" key="1">
    <source>
        <dbReference type="ARBA" id="ARBA00004651"/>
    </source>
</evidence>
<feature type="transmembrane region" description="Helical" evidence="6">
    <location>
        <begin position="279"/>
        <end position="297"/>
    </location>
</feature>
<organism evidence="7 8">
    <name type="scientific">Bacteroides acidifaciens</name>
    <dbReference type="NCBI Taxonomy" id="85831"/>
    <lineage>
        <taxon>Bacteria</taxon>
        <taxon>Pseudomonadati</taxon>
        <taxon>Bacteroidota</taxon>
        <taxon>Bacteroidia</taxon>
        <taxon>Bacteroidales</taxon>
        <taxon>Bacteroidaceae</taxon>
        <taxon>Bacteroides</taxon>
    </lineage>
</organism>
<evidence type="ECO:0000256" key="2">
    <source>
        <dbReference type="ARBA" id="ARBA00022475"/>
    </source>
</evidence>
<keyword evidence="4 6" id="KW-1133">Transmembrane helix</keyword>
<feature type="transmembrane region" description="Helical" evidence="6">
    <location>
        <begin position="342"/>
        <end position="359"/>
    </location>
</feature>
<keyword evidence="3 6" id="KW-0812">Transmembrane</keyword>
<name>A0A4S2AXE2_9BACE</name>
<evidence type="ECO:0000256" key="5">
    <source>
        <dbReference type="ARBA" id="ARBA00023136"/>
    </source>
</evidence>
<reference evidence="7 8" key="1">
    <citation type="submission" date="2019-04" db="EMBL/GenBank/DDBJ databases">
        <title>Microbes associate with the intestines of laboratory mice.</title>
        <authorList>
            <person name="Navarre W."/>
            <person name="Wong E."/>
            <person name="Huang K."/>
            <person name="Tropini C."/>
            <person name="Ng K."/>
            <person name="Yu B."/>
        </authorList>
    </citation>
    <scope>NUCLEOTIDE SEQUENCE [LARGE SCALE GENOMIC DNA]</scope>
    <source>
        <strain evidence="7 8">NM70_E10</strain>
    </source>
</reference>
<feature type="transmembrane region" description="Helical" evidence="6">
    <location>
        <begin position="157"/>
        <end position="178"/>
    </location>
</feature>
<keyword evidence="8" id="KW-1185">Reference proteome</keyword>
<dbReference type="InterPro" id="IPR050833">
    <property type="entry name" value="Poly_Biosynth_Transport"/>
</dbReference>
<dbReference type="AlphaFoldDB" id="A0A4S2AXE2"/>
<comment type="caution">
    <text evidence="7">The sequence shown here is derived from an EMBL/GenBank/DDBJ whole genome shotgun (WGS) entry which is preliminary data.</text>
</comment>
<feature type="transmembrane region" description="Helical" evidence="6">
    <location>
        <begin position="470"/>
        <end position="494"/>
    </location>
</feature>
<evidence type="ECO:0000313" key="8">
    <source>
        <dbReference type="Proteomes" id="UP000305751"/>
    </source>
</evidence>
<feature type="transmembrane region" description="Helical" evidence="6">
    <location>
        <begin position="253"/>
        <end position="273"/>
    </location>
</feature>
<dbReference type="GO" id="GO:0005886">
    <property type="term" value="C:plasma membrane"/>
    <property type="evidence" value="ECO:0007669"/>
    <property type="project" value="UniProtKB-SubCell"/>
</dbReference>
<keyword evidence="5 6" id="KW-0472">Membrane</keyword>
<feature type="transmembrane region" description="Helical" evidence="6">
    <location>
        <begin position="49"/>
        <end position="72"/>
    </location>
</feature>